<reference evidence="1" key="1">
    <citation type="submission" date="2021-01" db="EMBL/GenBank/DDBJ databases">
        <title>Whole genome shotgun sequence of Sphaerimonospora thailandensis NBRC 107569.</title>
        <authorList>
            <person name="Komaki H."/>
            <person name="Tamura T."/>
        </authorList>
    </citation>
    <scope>NUCLEOTIDE SEQUENCE</scope>
    <source>
        <strain evidence="1">NBRC 107569</strain>
    </source>
</reference>
<organism evidence="1 2">
    <name type="scientific">Sphaerimonospora thailandensis</name>
    <dbReference type="NCBI Taxonomy" id="795644"/>
    <lineage>
        <taxon>Bacteria</taxon>
        <taxon>Bacillati</taxon>
        <taxon>Actinomycetota</taxon>
        <taxon>Actinomycetes</taxon>
        <taxon>Streptosporangiales</taxon>
        <taxon>Streptosporangiaceae</taxon>
        <taxon>Sphaerimonospora</taxon>
    </lineage>
</organism>
<comment type="caution">
    <text evidence="1">The sequence shown here is derived from an EMBL/GenBank/DDBJ whole genome shotgun (WGS) entry which is preliminary data.</text>
</comment>
<gene>
    <name evidence="1" type="ORF">Mth01_39540</name>
</gene>
<dbReference type="Gene3D" id="3.40.50.10900">
    <property type="entry name" value="PAC-like subunit"/>
    <property type="match status" value="1"/>
</dbReference>
<evidence type="ECO:0008006" key="3">
    <source>
        <dbReference type="Google" id="ProtNLM"/>
    </source>
</evidence>
<dbReference type="Proteomes" id="UP000610966">
    <property type="component" value="Unassembled WGS sequence"/>
</dbReference>
<dbReference type="Pfam" id="PF09754">
    <property type="entry name" value="PAC2"/>
    <property type="match status" value="1"/>
</dbReference>
<dbReference type="InterPro" id="IPR019151">
    <property type="entry name" value="Proteasome_assmbl_chaperone_2"/>
</dbReference>
<accession>A0A8J3W1E8</accession>
<keyword evidence="2" id="KW-1185">Reference proteome</keyword>
<dbReference type="SUPFAM" id="SSF159659">
    <property type="entry name" value="Cgl1923-like"/>
    <property type="match status" value="1"/>
</dbReference>
<name>A0A8J3W1E8_9ACTN</name>
<evidence type="ECO:0000313" key="2">
    <source>
        <dbReference type="Proteomes" id="UP000610966"/>
    </source>
</evidence>
<protein>
    <recommendedName>
        <fullName evidence="3">ATP-grasp superfamily ATP-dependent carboligase</fullName>
    </recommendedName>
</protein>
<dbReference type="InterPro" id="IPR038389">
    <property type="entry name" value="PSMG2_sf"/>
</dbReference>
<dbReference type="PIRSF" id="PIRSF028754">
    <property type="entry name" value="UCP028754"/>
    <property type="match status" value="1"/>
</dbReference>
<dbReference type="EMBL" id="BOOG01000038">
    <property type="protein sequence ID" value="GIH71701.1"/>
    <property type="molecule type" value="Genomic_DNA"/>
</dbReference>
<dbReference type="AlphaFoldDB" id="A0A8J3W1E8"/>
<sequence>MRKAGDVFDPTDLYRLDGNLPELTDPVLLYHFEGFVDAGATGRLAIGHLLAELEHRVIARFDVDRLLDYRSRRPIMTFDTDRWTDYDTPELAVHLVRDTTGTQFLVLSGPEPDREWELFTDAVATLVTRLGVGRLVSVHGIPMGVPHTRPLGHTAHASRPELINGRPSPFGKVQVPGSVAGLIELRLGAKGHDALGFAVHVPHYLAQAEYPQAAVAALEAVTGNTGLVFPMEGLREAAAKTDEEIAQQISASEELSGAIQGLEQQYDAFQSGAQRENLLAENMPMPTGDELAAQFEAFLAERDERDG</sequence>
<evidence type="ECO:0000313" key="1">
    <source>
        <dbReference type="EMBL" id="GIH71701.1"/>
    </source>
</evidence>
<dbReference type="Gene3D" id="1.10.287.100">
    <property type="match status" value="1"/>
</dbReference>
<dbReference type="InterPro" id="IPR008492">
    <property type="entry name" value="Rv2714-like"/>
</dbReference>
<proteinExistence type="predicted"/>